<feature type="signal peptide" evidence="1">
    <location>
        <begin position="1"/>
        <end position="20"/>
    </location>
</feature>
<dbReference type="Proteomes" id="UP000777784">
    <property type="component" value="Unassembled WGS sequence"/>
</dbReference>
<reference evidence="2" key="1">
    <citation type="submission" date="2021-05" db="EMBL/GenBank/DDBJ databases">
        <title>Energy efficiency and biological interactions define the core microbiome of deep oligotrophic groundwater.</title>
        <authorList>
            <person name="Mehrshad M."/>
            <person name="Lopez-Fernandez M."/>
            <person name="Bell E."/>
            <person name="Bernier-Latmani R."/>
            <person name="Bertilsson S."/>
            <person name="Dopson M."/>
        </authorList>
    </citation>
    <scope>NUCLEOTIDE SEQUENCE</scope>
    <source>
        <strain evidence="2">Modern_marine.mb.64</strain>
    </source>
</reference>
<organism evidence="2 3">
    <name type="scientific">Eiseniibacteriota bacterium</name>
    <dbReference type="NCBI Taxonomy" id="2212470"/>
    <lineage>
        <taxon>Bacteria</taxon>
        <taxon>Candidatus Eiseniibacteriota</taxon>
    </lineage>
</organism>
<comment type="caution">
    <text evidence="2">The sequence shown here is derived from an EMBL/GenBank/DDBJ whole genome shotgun (WGS) entry which is preliminary data.</text>
</comment>
<name>A0A948WDB4_UNCEI</name>
<keyword evidence="1" id="KW-0732">Signal</keyword>
<protein>
    <recommendedName>
        <fullName evidence="4">LamG domain-containing protein</fullName>
    </recommendedName>
</protein>
<feature type="chain" id="PRO_5038004394" description="LamG domain-containing protein" evidence="1">
    <location>
        <begin position="21"/>
        <end position="241"/>
    </location>
</feature>
<dbReference type="AlphaFoldDB" id="A0A948WDB4"/>
<gene>
    <name evidence="2" type="ORF">KJ970_12325</name>
</gene>
<evidence type="ECO:0000256" key="1">
    <source>
        <dbReference type="SAM" id="SignalP"/>
    </source>
</evidence>
<dbReference type="EMBL" id="JAHJDP010000072">
    <property type="protein sequence ID" value="MBU2691703.1"/>
    <property type="molecule type" value="Genomic_DNA"/>
</dbReference>
<accession>A0A948WDB4</accession>
<evidence type="ECO:0000313" key="2">
    <source>
        <dbReference type="EMBL" id="MBU2691703.1"/>
    </source>
</evidence>
<evidence type="ECO:0000313" key="3">
    <source>
        <dbReference type="Proteomes" id="UP000777784"/>
    </source>
</evidence>
<evidence type="ECO:0008006" key="4">
    <source>
        <dbReference type="Google" id="ProtNLM"/>
    </source>
</evidence>
<sequence length="241" mass="27201">MKQKVLCLGIILILAGPASAAWLEFYNEDFSNEPYFEICGEYTPVEGEYFRWNEVDEYYEVRIQDTQEFTPKYACSPTFDVATQDSFRVRLDIKVVEHQTGLPIGVRCVTAEVPEGNGMTMVYEGAHNQQFDVADWHGIEYGTPTTIQLGVWYHFDMFYRMGTATVDISITDRESGVSYLEIAAEPFNPDAFDTIAIGYNTLILETSGFAQIHVDNIIVDSCVGITPNKSSTWGVVKSLYK</sequence>
<proteinExistence type="predicted"/>